<evidence type="ECO:0000259" key="8">
    <source>
        <dbReference type="PROSITE" id="PS50157"/>
    </source>
</evidence>
<keyword evidence="2" id="KW-0479">Metal-binding</keyword>
<dbReference type="InterPro" id="IPR050331">
    <property type="entry name" value="Zinc_finger"/>
</dbReference>
<dbReference type="InterPro" id="IPR013087">
    <property type="entry name" value="Znf_C2H2_type"/>
</dbReference>
<keyword evidence="6" id="KW-0539">Nucleus</keyword>
<dbReference type="PROSITE" id="PS00028">
    <property type="entry name" value="ZINC_FINGER_C2H2_1"/>
    <property type="match status" value="5"/>
</dbReference>
<evidence type="ECO:0000313" key="9">
    <source>
        <dbReference type="EMBL" id="CAB3267928.1"/>
    </source>
</evidence>
<feature type="domain" description="C2H2-type" evidence="8">
    <location>
        <begin position="176"/>
        <end position="203"/>
    </location>
</feature>
<name>A0A6F9DY11_9ASCI</name>
<dbReference type="SUPFAM" id="SSF57667">
    <property type="entry name" value="beta-beta-alpha zinc fingers"/>
    <property type="match status" value="3"/>
</dbReference>
<feature type="domain" description="C2H2-type" evidence="8">
    <location>
        <begin position="118"/>
        <end position="145"/>
    </location>
</feature>
<evidence type="ECO:0000256" key="4">
    <source>
        <dbReference type="ARBA" id="ARBA00022771"/>
    </source>
</evidence>
<feature type="domain" description="C2H2-type" evidence="8">
    <location>
        <begin position="148"/>
        <end position="175"/>
    </location>
</feature>
<dbReference type="PANTHER" id="PTHR16515">
    <property type="entry name" value="PR DOMAIN ZINC FINGER PROTEIN"/>
    <property type="match status" value="1"/>
</dbReference>
<sequence length="259" mass="29294">MSKKTSLTIEVKTTLNTNSKLIQKQGTESDVNEQELLNPLAKFALGLNNSIQPLLETATNVTETSAAEILNVTTNTVNNEKPSPPSKDRFKCSKCSRSFKTRSHYDYHIKVHNDIKAFGCEVCGKRFITKQAMQKHGFVHNRGNLGNFVCSICNKQFQTKQNLFNHLNTHNKNKPYKCEKCQKFFAEKSTLSKHLTTHSKVRKYSCCLCNKTFTQAGSKQKHIKKFHSLNVSEYGGFLPALGAEVVANELQYLESTFMT</sequence>
<reference evidence="9" key="1">
    <citation type="submission" date="2020-04" db="EMBL/GenBank/DDBJ databases">
        <authorList>
            <person name="Neveu A P."/>
        </authorList>
    </citation>
    <scope>NUCLEOTIDE SEQUENCE</scope>
    <source>
        <tissue evidence="9">Whole embryo</tissue>
    </source>
</reference>
<keyword evidence="4 7" id="KW-0863">Zinc-finger</keyword>
<evidence type="ECO:0000256" key="6">
    <source>
        <dbReference type="ARBA" id="ARBA00023242"/>
    </source>
</evidence>
<dbReference type="Pfam" id="PF00096">
    <property type="entry name" value="zf-C2H2"/>
    <property type="match status" value="3"/>
</dbReference>
<evidence type="ECO:0000256" key="2">
    <source>
        <dbReference type="ARBA" id="ARBA00022723"/>
    </source>
</evidence>
<evidence type="ECO:0000256" key="7">
    <source>
        <dbReference type="PROSITE-ProRule" id="PRU00042"/>
    </source>
</evidence>
<evidence type="ECO:0000256" key="1">
    <source>
        <dbReference type="ARBA" id="ARBA00004123"/>
    </source>
</evidence>
<proteinExistence type="evidence at transcript level"/>
<keyword evidence="5" id="KW-0862">Zinc</keyword>
<dbReference type="AlphaFoldDB" id="A0A6F9DY11"/>
<dbReference type="GO" id="GO:0008270">
    <property type="term" value="F:zinc ion binding"/>
    <property type="evidence" value="ECO:0007669"/>
    <property type="project" value="UniProtKB-KW"/>
</dbReference>
<accession>A0A6F9DY11</accession>
<dbReference type="PANTHER" id="PTHR16515:SF49">
    <property type="entry name" value="GASTRULA ZINC FINGER PROTEIN XLCGF49.1-LIKE-RELATED"/>
    <property type="match status" value="1"/>
</dbReference>
<evidence type="ECO:0000256" key="5">
    <source>
        <dbReference type="ARBA" id="ARBA00022833"/>
    </source>
</evidence>
<protein>
    <submittedName>
        <fullName evidence="9">Gastrula zinc finger protein XlCGF71.1-like</fullName>
    </submittedName>
</protein>
<dbReference type="Gene3D" id="3.30.160.60">
    <property type="entry name" value="Classic Zinc Finger"/>
    <property type="match status" value="3"/>
</dbReference>
<comment type="subcellular location">
    <subcellularLocation>
        <location evidence="1">Nucleus</location>
    </subcellularLocation>
</comment>
<dbReference type="InterPro" id="IPR036236">
    <property type="entry name" value="Znf_C2H2_sf"/>
</dbReference>
<evidence type="ECO:0000256" key="3">
    <source>
        <dbReference type="ARBA" id="ARBA00022737"/>
    </source>
</evidence>
<feature type="domain" description="C2H2-type" evidence="8">
    <location>
        <begin position="90"/>
        <end position="117"/>
    </location>
</feature>
<dbReference type="GO" id="GO:0005634">
    <property type="term" value="C:nucleus"/>
    <property type="evidence" value="ECO:0007669"/>
    <property type="project" value="UniProtKB-SubCell"/>
</dbReference>
<gene>
    <name evidence="9" type="primary">Zfp410</name>
</gene>
<dbReference type="FunFam" id="3.30.160.60:FF:000925">
    <property type="entry name" value="Zinc finger protein 668"/>
    <property type="match status" value="1"/>
</dbReference>
<dbReference type="SMART" id="SM00355">
    <property type="entry name" value="ZnF_C2H2"/>
    <property type="match status" value="5"/>
</dbReference>
<dbReference type="GO" id="GO:0010468">
    <property type="term" value="P:regulation of gene expression"/>
    <property type="evidence" value="ECO:0007669"/>
    <property type="project" value="TreeGrafter"/>
</dbReference>
<keyword evidence="3" id="KW-0677">Repeat</keyword>
<dbReference type="EMBL" id="LR792066">
    <property type="protein sequence ID" value="CAB3267928.1"/>
    <property type="molecule type" value="mRNA"/>
</dbReference>
<dbReference type="PROSITE" id="PS50157">
    <property type="entry name" value="ZINC_FINGER_C2H2_2"/>
    <property type="match status" value="5"/>
</dbReference>
<feature type="domain" description="C2H2-type" evidence="8">
    <location>
        <begin position="204"/>
        <end position="228"/>
    </location>
</feature>
<dbReference type="Pfam" id="PF13912">
    <property type="entry name" value="zf-C2H2_6"/>
    <property type="match status" value="1"/>
</dbReference>
<organism evidence="9">
    <name type="scientific">Phallusia mammillata</name>
    <dbReference type="NCBI Taxonomy" id="59560"/>
    <lineage>
        <taxon>Eukaryota</taxon>
        <taxon>Metazoa</taxon>
        <taxon>Chordata</taxon>
        <taxon>Tunicata</taxon>
        <taxon>Ascidiacea</taxon>
        <taxon>Phlebobranchia</taxon>
        <taxon>Ascidiidae</taxon>
        <taxon>Phallusia</taxon>
    </lineage>
</organism>